<organism evidence="3 4">
    <name type="scientific">Armillaria ostoyae</name>
    <name type="common">Armillaria root rot fungus</name>
    <dbReference type="NCBI Taxonomy" id="47428"/>
    <lineage>
        <taxon>Eukaryota</taxon>
        <taxon>Fungi</taxon>
        <taxon>Dikarya</taxon>
        <taxon>Basidiomycota</taxon>
        <taxon>Agaricomycotina</taxon>
        <taxon>Agaricomycetes</taxon>
        <taxon>Agaricomycetidae</taxon>
        <taxon>Agaricales</taxon>
        <taxon>Marasmiineae</taxon>
        <taxon>Physalacriaceae</taxon>
        <taxon>Armillaria</taxon>
    </lineage>
</organism>
<feature type="transmembrane region" description="Helical" evidence="1">
    <location>
        <begin position="203"/>
        <end position="223"/>
    </location>
</feature>
<dbReference type="EMBL" id="FUEG01000009">
    <property type="protein sequence ID" value="SJL08199.1"/>
    <property type="molecule type" value="Genomic_DNA"/>
</dbReference>
<dbReference type="Proteomes" id="UP000219338">
    <property type="component" value="Unassembled WGS sequence"/>
</dbReference>
<name>A0A284RHG7_ARMOS</name>
<accession>A0A284RHG7</accession>
<feature type="transmembrane region" description="Helical" evidence="1">
    <location>
        <begin position="159"/>
        <end position="183"/>
    </location>
</feature>
<feature type="transmembrane region" description="Helical" evidence="1">
    <location>
        <begin position="235"/>
        <end position="260"/>
    </location>
</feature>
<evidence type="ECO:0000313" key="3">
    <source>
        <dbReference type="EMBL" id="SJL08199.1"/>
    </source>
</evidence>
<evidence type="ECO:0000256" key="1">
    <source>
        <dbReference type="SAM" id="Phobius"/>
    </source>
</evidence>
<keyword evidence="4" id="KW-1185">Reference proteome</keyword>
<dbReference type="PANTHER" id="PTHR40465:SF1">
    <property type="entry name" value="DUF6534 DOMAIN-CONTAINING PROTEIN"/>
    <property type="match status" value="1"/>
</dbReference>
<dbReference type="PANTHER" id="PTHR40465">
    <property type="entry name" value="CHROMOSOME 1, WHOLE GENOME SHOTGUN SEQUENCE"/>
    <property type="match status" value="1"/>
</dbReference>
<dbReference type="OrthoDB" id="2562493at2759"/>
<protein>
    <recommendedName>
        <fullName evidence="2">DUF6534 domain-containing protein</fullName>
    </recommendedName>
</protein>
<dbReference type="InterPro" id="IPR045339">
    <property type="entry name" value="DUF6534"/>
</dbReference>
<keyword evidence="1" id="KW-1133">Transmembrane helix</keyword>
<dbReference type="AlphaFoldDB" id="A0A284RHG7"/>
<keyword evidence="1" id="KW-0472">Membrane</keyword>
<feature type="transmembrane region" description="Helical" evidence="1">
    <location>
        <begin position="127"/>
        <end position="147"/>
    </location>
</feature>
<gene>
    <name evidence="3" type="ORF">ARMOST_11562</name>
</gene>
<keyword evidence="1" id="KW-0812">Transmembrane</keyword>
<sequence>MSAAASLNIASVLGTIEIGVILNTFLLGVVTIQMFSYYTAHFNDPVGSFRFSPLVKSHKFSSGESSAFVPAATLKKFLNTDVAFSLLIWWVYTLDLAYSIIAVEMLWVYTVSGFGDFAVLASGRWEYFVLPIFISATSVPVQFFFAYRVKKLLPSTIALPAFIGIALMSTCQGAIALYMTIAAFTTVFDAAGLASFTKIGQSYTAISLCADVFITGSLTATLLSKRTGFKTTDNIVLRIILTSIETAIPVTVFGIGHLVAVNTGSTSGIAELFVIPVARLYTNTLLVTLNSRAHVRAQLSSNSHNSGNNVNLINSTFNHARGAQVRIQVEEGIVMKDFQLSKGEVPGVGGSHGSHGDVKIDVI</sequence>
<evidence type="ECO:0000313" key="4">
    <source>
        <dbReference type="Proteomes" id="UP000219338"/>
    </source>
</evidence>
<dbReference type="STRING" id="47428.A0A284RHG7"/>
<dbReference type="OMA" id="IAVEMLW"/>
<feature type="transmembrane region" description="Helical" evidence="1">
    <location>
        <begin position="272"/>
        <end position="289"/>
    </location>
</feature>
<evidence type="ECO:0000259" key="2">
    <source>
        <dbReference type="Pfam" id="PF20152"/>
    </source>
</evidence>
<reference evidence="4" key="1">
    <citation type="journal article" date="2017" name="Nat. Ecol. Evol.">
        <title>Genome expansion and lineage-specific genetic innovations in the forest pathogenic fungi Armillaria.</title>
        <authorList>
            <person name="Sipos G."/>
            <person name="Prasanna A.N."/>
            <person name="Walter M.C."/>
            <person name="O'Connor E."/>
            <person name="Balint B."/>
            <person name="Krizsan K."/>
            <person name="Kiss B."/>
            <person name="Hess J."/>
            <person name="Varga T."/>
            <person name="Slot J."/>
            <person name="Riley R."/>
            <person name="Boka B."/>
            <person name="Rigling D."/>
            <person name="Barry K."/>
            <person name="Lee J."/>
            <person name="Mihaltcheva S."/>
            <person name="LaButti K."/>
            <person name="Lipzen A."/>
            <person name="Waldron R."/>
            <person name="Moloney N.M."/>
            <person name="Sperisen C."/>
            <person name="Kredics L."/>
            <person name="Vagvoelgyi C."/>
            <person name="Patrignani A."/>
            <person name="Fitzpatrick D."/>
            <person name="Nagy I."/>
            <person name="Doyle S."/>
            <person name="Anderson J.B."/>
            <person name="Grigoriev I.V."/>
            <person name="Gueldener U."/>
            <person name="Muensterkoetter M."/>
            <person name="Nagy L.G."/>
        </authorList>
    </citation>
    <scope>NUCLEOTIDE SEQUENCE [LARGE SCALE GENOMIC DNA]</scope>
    <source>
        <strain evidence="4">C18/9</strain>
    </source>
</reference>
<dbReference type="Pfam" id="PF20152">
    <property type="entry name" value="DUF6534"/>
    <property type="match status" value="1"/>
</dbReference>
<feature type="transmembrane region" description="Helical" evidence="1">
    <location>
        <begin position="82"/>
        <end position="107"/>
    </location>
</feature>
<feature type="domain" description="DUF6534" evidence="2">
    <location>
        <begin position="207"/>
        <end position="294"/>
    </location>
</feature>
<feature type="transmembrane region" description="Helical" evidence="1">
    <location>
        <begin position="20"/>
        <end position="40"/>
    </location>
</feature>
<proteinExistence type="predicted"/>